<dbReference type="Proteomes" id="UP000830434">
    <property type="component" value="Chromosome"/>
</dbReference>
<reference evidence="2" key="1">
    <citation type="submission" date="2022-04" db="EMBL/GenBank/DDBJ databases">
        <title>Diverse halophilic archaea isolated from saline environments.</title>
        <authorList>
            <person name="Cui H.-L."/>
        </authorList>
    </citation>
    <scope>NUCLEOTIDE SEQUENCE</scope>
    <source>
        <strain evidence="2">XZYJT40</strain>
    </source>
</reference>
<dbReference type="Pfam" id="PF25942">
    <property type="entry name" value="Ig_halo"/>
    <property type="match status" value="1"/>
</dbReference>
<dbReference type="RefSeq" id="WP_248653546.1">
    <property type="nucleotide sequence ID" value="NZ_CP096658.1"/>
</dbReference>
<keyword evidence="3" id="KW-1185">Reference proteome</keyword>
<protein>
    <recommendedName>
        <fullName evidence="1">Ig-like domain-containing protein</fullName>
    </recommendedName>
</protein>
<feature type="domain" description="Ig-like" evidence="1">
    <location>
        <begin position="42"/>
        <end position="115"/>
    </location>
</feature>
<dbReference type="GeneID" id="72190377"/>
<dbReference type="EMBL" id="CP096658">
    <property type="protein sequence ID" value="UPV99042.1"/>
    <property type="molecule type" value="Genomic_DNA"/>
</dbReference>
<dbReference type="KEGG" id="haxz:M0R88_10940"/>
<evidence type="ECO:0000313" key="2">
    <source>
        <dbReference type="EMBL" id="UPV99042.1"/>
    </source>
</evidence>
<evidence type="ECO:0000259" key="1">
    <source>
        <dbReference type="Pfam" id="PF25942"/>
    </source>
</evidence>
<name>A0A8U0IDM3_9EURY</name>
<evidence type="ECO:0000313" key="3">
    <source>
        <dbReference type="Proteomes" id="UP000830434"/>
    </source>
</evidence>
<dbReference type="InterPro" id="IPR058929">
    <property type="entry name" value="Ig_halo"/>
</dbReference>
<accession>A0A8U0IDM3</accession>
<dbReference type="PROSITE" id="PS51257">
    <property type="entry name" value="PROKAR_LIPOPROTEIN"/>
    <property type="match status" value="1"/>
</dbReference>
<organism evidence="2 3">
    <name type="scientific">Halorussus gelatinilyticus</name>
    <dbReference type="NCBI Taxonomy" id="2937524"/>
    <lineage>
        <taxon>Archaea</taxon>
        <taxon>Methanobacteriati</taxon>
        <taxon>Methanobacteriota</taxon>
        <taxon>Stenosarchaea group</taxon>
        <taxon>Halobacteria</taxon>
        <taxon>Halobacteriales</taxon>
        <taxon>Haladaptataceae</taxon>
        <taxon>Halorussus</taxon>
    </lineage>
</organism>
<gene>
    <name evidence="2" type="ORF">M0R88_10940</name>
</gene>
<proteinExistence type="predicted"/>
<sequence>MNRRTFVSAAALLIFSGCSAPTGRPEYDPESNDLRLENDDDTSHEVTVAVLEDGGERHRRAYALSPGGASYADEPRSHGEYELVVEHDDTVRRRVWRAVSCYRYGVEITASGTAKIDAAVC</sequence>
<dbReference type="AlphaFoldDB" id="A0A8U0IDM3"/>